<feature type="active site" description="Proton acceptor" evidence="16">
    <location>
        <position position="95"/>
    </location>
</feature>
<comment type="subunit">
    <text evidence="5 16">Homodimer.</text>
</comment>
<dbReference type="PANTHER" id="PTHR34265:SF1">
    <property type="entry name" value="TYPE III PANTOTHENATE KINASE"/>
    <property type="match status" value="1"/>
</dbReference>
<evidence type="ECO:0000256" key="16">
    <source>
        <dbReference type="HAMAP-Rule" id="MF_01274"/>
    </source>
</evidence>
<dbReference type="GO" id="GO:0046872">
    <property type="term" value="F:metal ion binding"/>
    <property type="evidence" value="ECO:0007669"/>
    <property type="project" value="UniProtKB-KW"/>
</dbReference>
<dbReference type="GO" id="GO:0005524">
    <property type="term" value="F:ATP binding"/>
    <property type="evidence" value="ECO:0007669"/>
    <property type="project" value="UniProtKB-UniRule"/>
</dbReference>
<evidence type="ECO:0000313" key="17">
    <source>
        <dbReference type="EMBL" id="GGA84605.1"/>
    </source>
</evidence>
<organism evidence="17 18">
    <name type="scientific">Neiella marina</name>
    <dbReference type="NCBI Taxonomy" id="508461"/>
    <lineage>
        <taxon>Bacteria</taxon>
        <taxon>Pseudomonadati</taxon>
        <taxon>Pseudomonadota</taxon>
        <taxon>Gammaproteobacteria</taxon>
        <taxon>Alteromonadales</taxon>
        <taxon>Echinimonadaceae</taxon>
        <taxon>Neiella</taxon>
    </lineage>
</organism>
<gene>
    <name evidence="16" type="primary">coaX</name>
    <name evidence="17" type="ORF">GCM10011369_28320</name>
</gene>
<comment type="function">
    <text evidence="16">Catalyzes the phosphorylation of pantothenate (Pan), the first step in CoA biosynthesis.</text>
</comment>
<dbReference type="Pfam" id="PF03309">
    <property type="entry name" value="Pan_kinase"/>
    <property type="match status" value="1"/>
</dbReference>
<dbReference type="EMBL" id="BMDX01000016">
    <property type="protein sequence ID" value="GGA84605.1"/>
    <property type="molecule type" value="Genomic_DNA"/>
</dbReference>
<evidence type="ECO:0000256" key="5">
    <source>
        <dbReference type="ARBA" id="ARBA00011738"/>
    </source>
</evidence>
<dbReference type="AlphaFoldDB" id="A0A8J2XQE0"/>
<evidence type="ECO:0000256" key="11">
    <source>
        <dbReference type="ARBA" id="ARBA00022840"/>
    </source>
</evidence>
<evidence type="ECO:0000256" key="13">
    <source>
        <dbReference type="ARBA" id="ARBA00022993"/>
    </source>
</evidence>
<feature type="binding site" evidence="16">
    <location>
        <position position="115"/>
    </location>
    <ligand>
        <name>K(+)</name>
        <dbReference type="ChEBI" id="CHEBI:29103"/>
    </ligand>
</feature>
<feature type="binding site" evidence="16">
    <location>
        <position position="86"/>
    </location>
    <ligand>
        <name>substrate</name>
    </ligand>
</feature>
<evidence type="ECO:0000256" key="10">
    <source>
        <dbReference type="ARBA" id="ARBA00022777"/>
    </source>
</evidence>
<feature type="binding site" evidence="16">
    <location>
        <begin position="5"/>
        <end position="12"/>
    </location>
    <ligand>
        <name>ATP</name>
        <dbReference type="ChEBI" id="CHEBI:30616"/>
    </ligand>
</feature>
<dbReference type="SUPFAM" id="SSF53067">
    <property type="entry name" value="Actin-like ATPase domain"/>
    <property type="match status" value="2"/>
</dbReference>
<evidence type="ECO:0000256" key="12">
    <source>
        <dbReference type="ARBA" id="ARBA00022958"/>
    </source>
</evidence>
<dbReference type="GO" id="GO:0005737">
    <property type="term" value="C:cytoplasm"/>
    <property type="evidence" value="ECO:0007669"/>
    <property type="project" value="UniProtKB-SubCell"/>
</dbReference>
<keyword evidence="11 16" id="KW-0067">ATP-binding</keyword>
<evidence type="ECO:0000256" key="9">
    <source>
        <dbReference type="ARBA" id="ARBA00022741"/>
    </source>
</evidence>
<accession>A0A8J2XQE0</accession>
<evidence type="ECO:0000313" key="18">
    <source>
        <dbReference type="Proteomes" id="UP000619743"/>
    </source>
</evidence>
<keyword evidence="18" id="KW-1185">Reference proteome</keyword>
<keyword evidence="7 16" id="KW-0963">Cytoplasm</keyword>
<keyword evidence="16" id="KW-0479">Metal-binding</keyword>
<dbReference type="PANTHER" id="PTHR34265">
    <property type="entry name" value="TYPE III PANTOTHENATE KINASE"/>
    <property type="match status" value="1"/>
</dbReference>
<evidence type="ECO:0000256" key="14">
    <source>
        <dbReference type="ARBA" id="ARBA00038036"/>
    </source>
</evidence>
<comment type="caution">
    <text evidence="17">The sequence shown here is derived from an EMBL/GenBank/DDBJ whole genome shotgun (WGS) entry which is preliminary data.</text>
</comment>
<evidence type="ECO:0000256" key="2">
    <source>
        <dbReference type="ARBA" id="ARBA00001958"/>
    </source>
</evidence>
<dbReference type="CDD" id="cd24015">
    <property type="entry name" value="ASKHA_NBD_PanK-III"/>
    <property type="match status" value="1"/>
</dbReference>
<evidence type="ECO:0000256" key="4">
    <source>
        <dbReference type="ARBA" id="ARBA00005225"/>
    </source>
</evidence>
<dbReference type="RefSeq" id="WP_087506740.1">
    <property type="nucleotide sequence ID" value="NZ_BMDX01000016.1"/>
</dbReference>
<dbReference type="EC" id="2.7.1.33" evidence="6 16"/>
<dbReference type="NCBIfam" id="TIGR00671">
    <property type="entry name" value="baf"/>
    <property type="match status" value="1"/>
</dbReference>
<keyword evidence="9 16" id="KW-0547">Nucleotide-binding</keyword>
<proteinExistence type="inferred from homology"/>
<name>A0A8J2XQE0_9GAMM</name>
<comment type="catalytic activity">
    <reaction evidence="1 16">
        <text>(R)-pantothenate + ATP = (R)-4'-phosphopantothenate + ADP + H(+)</text>
        <dbReference type="Rhea" id="RHEA:16373"/>
        <dbReference type="ChEBI" id="CHEBI:10986"/>
        <dbReference type="ChEBI" id="CHEBI:15378"/>
        <dbReference type="ChEBI" id="CHEBI:29032"/>
        <dbReference type="ChEBI" id="CHEBI:30616"/>
        <dbReference type="ChEBI" id="CHEBI:456216"/>
        <dbReference type="EC" id="2.7.1.33"/>
    </reaction>
</comment>
<comment type="cofactor">
    <cofactor evidence="16">
        <name>NH4(+)</name>
        <dbReference type="ChEBI" id="CHEBI:28938"/>
    </cofactor>
    <cofactor evidence="16">
        <name>K(+)</name>
        <dbReference type="ChEBI" id="CHEBI:29103"/>
    </cofactor>
    <text evidence="16">A monovalent cation. Ammonium or potassium.</text>
</comment>
<evidence type="ECO:0000256" key="6">
    <source>
        <dbReference type="ARBA" id="ARBA00012102"/>
    </source>
</evidence>
<evidence type="ECO:0000256" key="3">
    <source>
        <dbReference type="ARBA" id="ARBA00004496"/>
    </source>
</evidence>
<evidence type="ECO:0000256" key="15">
    <source>
        <dbReference type="ARBA" id="ARBA00040883"/>
    </source>
</evidence>
<feature type="binding site" evidence="16">
    <location>
        <begin position="93"/>
        <end position="96"/>
    </location>
    <ligand>
        <name>substrate</name>
    </ligand>
</feature>
<dbReference type="UniPathway" id="UPA00241">
    <property type="reaction ID" value="UER00352"/>
</dbReference>
<keyword evidence="8 16" id="KW-0808">Transferase</keyword>
<sequence>MLLIDLGNTRGKLVMVSNGELQPSVYWDYDHDIVSLLNQLNPSAIYMASVAPLRIEQRIIDAAVAAGIAINRVTTEAERFGVVNGYDDYHQMGIDRWLAMIGARQLRKQACVVVDAGTAVTIDALDHQGHHLGGWIIPGLALMTTSLMQRSDKLNVPAAEFGVGFGFATGQAISRGALHAVAGAVEQACALVADSVTPTPMVVVTGGDAQTVAAALSAPTQIVPDLVFKGLRCYAEAI</sequence>
<evidence type="ECO:0000256" key="7">
    <source>
        <dbReference type="ARBA" id="ARBA00022490"/>
    </source>
</evidence>
<dbReference type="InterPro" id="IPR004619">
    <property type="entry name" value="Type_III_PanK"/>
</dbReference>
<reference evidence="18" key="1">
    <citation type="journal article" date="2019" name="Int. J. Syst. Evol. Microbiol.">
        <title>The Global Catalogue of Microorganisms (GCM) 10K type strain sequencing project: providing services to taxonomists for standard genome sequencing and annotation.</title>
        <authorList>
            <consortium name="The Broad Institute Genomics Platform"/>
            <consortium name="The Broad Institute Genome Sequencing Center for Infectious Disease"/>
            <person name="Wu L."/>
            <person name="Ma J."/>
        </authorList>
    </citation>
    <scope>NUCLEOTIDE SEQUENCE [LARGE SCALE GENOMIC DNA]</scope>
    <source>
        <strain evidence="18">CGMCC 1.10130</strain>
    </source>
</reference>
<keyword evidence="12 16" id="KW-0630">Potassium</keyword>
<evidence type="ECO:0000256" key="8">
    <source>
        <dbReference type="ARBA" id="ARBA00022679"/>
    </source>
</evidence>
<comment type="subcellular location">
    <subcellularLocation>
        <location evidence="3 16">Cytoplasm</location>
    </subcellularLocation>
</comment>
<dbReference type="HAMAP" id="MF_01274">
    <property type="entry name" value="Pantothen_kinase_3"/>
    <property type="match status" value="1"/>
</dbReference>
<dbReference type="GO" id="GO:0015937">
    <property type="term" value="P:coenzyme A biosynthetic process"/>
    <property type="evidence" value="ECO:0007669"/>
    <property type="project" value="UniProtKB-UniRule"/>
</dbReference>
<dbReference type="OrthoDB" id="9781305at2"/>
<dbReference type="GO" id="GO:0004594">
    <property type="term" value="F:pantothenate kinase activity"/>
    <property type="evidence" value="ECO:0007669"/>
    <property type="project" value="UniProtKB-UniRule"/>
</dbReference>
<comment type="cofactor">
    <cofactor evidence="2">
        <name>K(+)</name>
        <dbReference type="ChEBI" id="CHEBI:29103"/>
    </cofactor>
</comment>
<dbReference type="Proteomes" id="UP000619743">
    <property type="component" value="Unassembled WGS sequence"/>
</dbReference>
<protein>
    <recommendedName>
        <fullName evidence="15 16">Type III pantothenate kinase</fullName>
        <ecNumber evidence="6 16">2.7.1.33</ecNumber>
    </recommendedName>
    <alternativeName>
        <fullName evidence="16">PanK-III</fullName>
    </alternativeName>
    <alternativeName>
        <fullName evidence="16">Pantothenic acid kinase</fullName>
    </alternativeName>
</protein>
<feature type="binding site" evidence="16">
    <location>
        <position position="169"/>
    </location>
    <ligand>
        <name>substrate</name>
    </ligand>
</feature>
<dbReference type="InterPro" id="IPR043129">
    <property type="entry name" value="ATPase_NBD"/>
</dbReference>
<feature type="binding site" evidence="16">
    <location>
        <position position="118"/>
    </location>
    <ligand>
        <name>ATP</name>
        <dbReference type="ChEBI" id="CHEBI:30616"/>
    </ligand>
</feature>
<keyword evidence="13 16" id="KW-0173">Coenzyme A biosynthesis</keyword>
<keyword evidence="10 16" id="KW-0418">Kinase</keyword>
<comment type="pathway">
    <text evidence="4 16">Cofactor biosynthesis; coenzyme A biosynthesis; CoA from (R)-pantothenate: step 1/5.</text>
</comment>
<dbReference type="Gene3D" id="3.30.420.40">
    <property type="match status" value="2"/>
</dbReference>
<evidence type="ECO:0000256" key="1">
    <source>
        <dbReference type="ARBA" id="ARBA00001206"/>
    </source>
</evidence>
<comment type="similarity">
    <text evidence="14 16">Belongs to the type III pantothenate kinase family.</text>
</comment>